<dbReference type="InterPro" id="IPR052338">
    <property type="entry name" value="Transposase_5"/>
</dbReference>
<name>A0A8J6HG36_TENMO</name>
<proteinExistence type="predicted"/>
<dbReference type="Gene3D" id="3.30.420.10">
    <property type="entry name" value="Ribonuclease H-like superfamily/Ribonuclease H"/>
    <property type="match status" value="1"/>
</dbReference>
<dbReference type="AlphaFoldDB" id="A0A8J6HG36"/>
<comment type="caution">
    <text evidence="3">The sequence shown here is derived from an EMBL/GenBank/DDBJ whole genome shotgun (WGS) entry which is preliminary data.</text>
</comment>
<dbReference type="Proteomes" id="UP000719412">
    <property type="component" value="Unassembled WGS sequence"/>
</dbReference>
<evidence type="ECO:0008006" key="5">
    <source>
        <dbReference type="Google" id="ProtNLM"/>
    </source>
</evidence>
<dbReference type="EMBL" id="JABDTM020025183">
    <property type="protein sequence ID" value="KAH0813542.1"/>
    <property type="molecule type" value="Genomic_DNA"/>
</dbReference>
<sequence>MHLQALRQRFVTSTLVQQEFSRTYGFRISQDTVRRRLVEADLHPYTPARDPLLTPDHRRQRLLFANDHLNWNDNDWANVLFTDESRFCLYSDDRRVRVYRRLGERYAQCNIVGTVSHGGGSVMVWGGISSAAHTDMVIVDRGRMTAHRYITEVVEPHVVPFALGDDFLLMDVNARPHIARVVQNYLTDVNIARMVWPPRSPDLNPIEHIWDNMLREVRTLQPPPMALNELSQSLIHIWNNIDHLRP</sequence>
<dbReference type="GO" id="GO:0003677">
    <property type="term" value="F:DNA binding"/>
    <property type="evidence" value="ECO:0007669"/>
    <property type="project" value="InterPro"/>
</dbReference>
<reference evidence="3" key="2">
    <citation type="submission" date="2021-08" db="EMBL/GenBank/DDBJ databases">
        <authorList>
            <person name="Eriksson T."/>
        </authorList>
    </citation>
    <scope>NUCLEOTIDE SEQUENCE</scope>
    <source>
        <strain evidence="3">Stoneville</strain>
        <tissue evidence="3">Whole head</tissue>
    </source>
</reference>
<feature type="domain" description="Tc1-like transposase DDE" evidence="2">
    <location>
        <begin position="79"/>
        <end position="219"/>
    </location>
</feature>
<protein>
    <recommendedName>
        <fullName evidence="5">Transposase</fullName>
    </recommendedName>
</protein>
<evidence type="ECO:0000313" key="3">
    <source>
        <dbReference type="EMBL" id="KAH0813542.1"/>
    </source>
</evidence>
<reference evidence="3" key="1">
    <citation type="journal article" date="2020" name="J Insects Food Feed">
        <title>The yellow mealworm (Tenebrio molitor) genome: a resource for the emerging insects as food and feed industry.</title>
        <authorList>
            <person name="Eriksson T."/>
            <person name="Andere A."/>
            <person name="Kelstrup H."/>
            <person name="Emery V."/>
            <person name="Picard C."/>
        </authorList>
    </citation>
    <scope>NUCLEOTIDE SEQUENCE</scope>
    <source>
        <strain evidence="3">Stoneville</strain>
        <tissue evidence="3">Whole head</tissue>
    </source>
</reference>
<dbReference type="InterPro" id="IPR036397">
    <property type="entry name" value="RNaseH_sf"/>
</dbReference>
<evidence type="ECO:0000313" key="4">
    <source>
        <dbReference type="Proteomes" id="UP000719412"/>
    </source>
</evidence>
<gene>
    <name evidence="3" type="ORF">GEV33_009249</name>
</gene>
<dbReference type="InterPro" id="IPR038717">
    <property type="entry name" value="Tc1-like_DDE_dom"/>
</dbReference>
<keyword evidence="4" id="KW-1185">Reference proteome</keyword>
<feature type="domain" description="Transposase Tc1-like" evidence="1">
    <location>
        <begin position="7"/>
        <end position="70"/>
    </location>
</feature>
<dbReference type="Pfam" id="PF13358">
    <property type="entry name" value="DDE_3"/>
    <property type="match status" value="1"/>
</dbReference>
<evidence type="ECO:0000259" key="2">
    <source>
        <dbReference type="Pfam" id="PF13358"/>
    </source>
</evidence>
<dbReference type="PANTHER" id="PTHR23022:SF135">
    <property type="entry name" value="SI:DKEY-77F5.3"/>
    <property type="match status" value="1"/>
</dbReference>
<dbReference type="InterPro" id="IPR002492">
    <property type="entry name" value="Transposase_Tc1-like"/>
</dbReference>
<dbReference type="PANTHER" id="PTHR23022">
    <property type="entry name" value="TRANSPOSABLE ELEMENT-RELATED"/>
    <property type="match status" value="1"/>
</dbReference>
<dbReference type="GO" id="GO:0006313">
    <property type="term" value="P:DNA transposition"/>
    <property type="evidence" value="ECO:0007669"/>
    <property type="project" value="InterPro"/>
</dbReference>
<dbReference type="Pfam" id="PF01498">
    <property type="entry name" value="HTH_Tnp_Tc3_2"/>
    <property type="match status" value="1"/>
</dbReference>
<organism evidence="3 4">
    <name type="scientific">Tenebrio molitor</name>
    <name type="common">Yellow mealworm beetle</name>
    <dbReference type="NCBI Taxonomy" id="7067"/>
    <lineage>
        <taxon>Eukaryota</taxon>
        <taxon>Metazoa</taxon>
        <taxon>Ecdysozoa</taxon>
        <taxon>Arthropoda</taxon>
        <taxon>Hexapoda</taxon>
        <taxon>Insecta</taxon>
        <taxon>Pterygota</taxon>
        <taxon>Neoptera</taxon>
        <taxon>Endopterygota</taxon>
        <taxon>Coleoptera</taxon>
        <taxon>Polyphaga</taxon>
        <taxon>Cucujiformia</taxon>
        <taxon>Tenebrionidae</taxon>
        <taxon>Tenebrio</taxon>
    </lineage>
</organism>
<accession>A0A8J6HG36</accession>
<dbReference type="GO" id="GO:0015074">
    <property type="term" value="P:DNA integration"/>
    <property type="evidence" value="ECO:0007669"/>
    <property type="project" value="InterPro"/>
</dbReference>
<evidence type="ECO:0000259" key="1">
    <source>
        <dbReference type="Pfam" id="PF01498"/>
    </source>
</evidence>